<reference evidence="2" key="1">
    <citation type="submission" date="2018-05" db="EMBL/GenBank/DDBJ databases">
        <authorList>
            <consortium name="PulseNet: The National Subtyping Network for Foodborne Disease Surveillance"/>
            <person name="Tarr C.L."/>
            <person name="Trees E."/>
            <person name="Katz L.S."/>
            <person name="Carleton-Romer H.A."/>
            <person name="Stroika S."/>
            <person name="Kucerova Z."/>
            <person name="Roache K.F."/>
            <person name="Sabol A.L."/>
            <person name="Besser J."/>
            <person name="Gerner-Smidt P."/>
        </authorList>
    </citation>
    <scope>NUCLEOTIDE SEQUENCE</scope>
    <source>
        <strain evidence="2">PNUSAC001154</strain>
    </source>
</reference>
<dbReference type="Pfam" id="PF14393">
    <property type="entry name" value="DUF4422"/>
    <property type="match status" value="1"/>
</dbReference>
<feature type="domain" description="DUF4422" evidence="1">
    <location>
        <begin position="14"/>
        <end position="283"/>
    </location>
</feature>
<name>A0A5L8Q3U6_CAMUP</name>
<comment type="caution">
    <text evidence="2">The sequence shown here is derived from an EMBL/GenBank/DDBJ whole genome shotgun (WGS) entry which is preliminary data.</text>
</comment>
<evidence type="ECO:0000313" key="2">
    <source>
        <dbReference type="EMBL" id="EAL3777252.1"/>
    </source>
</evidence>
<evidence type="ECO:0000259" key="1">
    <source>
        <dbReference type="Pfam" id="PF14393"/>
    </source>
</evidence>
<proteinExistence type="predicted"/>
<organism evidence="2">
    <name type="scientific">Campylobacter upsaliensis</name>
    <dbReference type="NCBI Taxonomy" id="28080"/>
    <lineage>
        <taxon>Bacteria</taxon>
        <taxon>Pseudomonadati</taxon>
        <taxon>Campylobacterota</taxon>
        <taxon>Epsilonproteobacteria</taxon>
        <taxon>Campylobacterales</taxon>
        <taxon>Campylobacteraceae</taxon>
        <taxon>Campylobacter</taxon>
    </lineage>
</organism>
<sequence>MMKKRSENKNPSVKILIGYHKPAVLVKDDVLTPIHLGRALATEASKDGEMSQEDFEWMCENMIGDDTGDNISHLNRYLNELTGIYWAWKNYDKLGNPDYIGYMHYRRHFVFADHFAHMYNLDKHHSYFLNIKQQDDIYFSVINPKNFKKVISDNDIIIPKLFKMNNYFFDCVKTDKEENMKDYFSTFYPYSFFYDIYYCYLCKAREFKDNNSLLFDINSKPGHYPCNMFILKKDIFFQYCDFLFNIVFNIFHDVKWLLKNEKDLFIVRGVAYISESITDIFLKYMIYRNCKYKQLYLSIIYNDMFGASDRVKNHLSYKIGMKFLKATNF</sequence>
<protein>
    <submittedName>
        <fullName evidence="2">DUF4422 domain-containing protein</fullName>
    </submittedName>
</protein>
<feature type="non-terminal residue" evidence="2">
    <location>
        <position position="329"/>
    </location>
</feature>
<dbReference type="InterPro" id="IPR025536">
    <property type="entry name" value="DUF4422"/>
</dbReference>
<accession>A0A5L8Q3U6</accession>
<dbReference type="EMBL" id="AACNSW010000028">
    <property type="protein sequence ID" value="EAL3777252.1"/>
    <property type="molecule type" value="Genomic_DNA"/>
</dbReference>
<gene>
    <name evidence="2" type="ORF">BSY74_07035</name>
</gene>
<dbReference type="AlphaFoldDB" id="A0A5L8Q3U6"/>